<evidence type="ECO:0000256" key="1">
    <source>
        <dbReference type="SAM" id="SignalP"/>
    </source>
</evidence>
<protein>
    <recommendedName>
        <fullName evidence="4">Secreted protein</fullName>
    </recommendedName>
</protein>
<evidence type="ECO:0000313" key="2">
    <source>
        <dbReference type="EMBL" id="QIS13579.1"/>
    </source>
</evidence>
<sequence>MRIRKITAVLAVAVGAAVIPATSQAAPSPTVPGRPADPDPPCGLSMETDHQDGFYVYWKTCPPTDSVTVIPLWYHGAENDWYANVRDADGKDFCKTIPQGQWDFWHVTKALMPRAGDIDPAELTLNVTTCLPVPGARKH</sequence>
<dbReference type="RefSeq" id="WP_167476096.1">
    <property type="nucleotide sequence ID" value="NZ_CP046172.1"/>
</dbReference>
<dbReference type="EMBL" id="CP046172">
    <property type="protein sequence ID" value="QIS13579.1"/>
    <property type="molecule type" value="Genomic_DNA"/>
</dbReference>
<dbReference type="AlphaFoldDB" id="A0A6G9YJZ3"/>
<gene>
    <name evidence="2" type="ORF">F5544_28640</name>
</gene>
<reference evidence="2 3" key="1">
    <citation type="journal article" date="2019" name="ACS Chem. Biol.">
        <title>Identification and Mobilization of a Cryptic Antibiotic Biosynthesis Gene Locus from a Human-Pathogenic Nocardia Isolate.</title>
        <authorList>
            <person name="Herisse M."/>
            <person name="Ishida K."/>
            <person name="Porter J.L."/>
            <person name="Howden B."/>
            <person name="Hertweck C."/>
            <person name="Stinear T.P."/>
            <person name="Pidot S.J."/>
        </authorList>
    </citation>
    <scope>NUCLEOTIDE SEQUENCE [LARGE SCALE GENOMIC DNA]</scope>
    <source>
        <strain evidence="2 3">AUSMDU00012717</strain>
    </source>
</reference>
<accession>A0A6G9YJZ3</accession>
<name>A0A6G9YJZ3_9NOCA</name>
<dbReference type="KEGG" id="nah:F5544_28640"/>
<evidence type="ECO:0000313" key="3">
    <source>
        <dbReference type="Proteomes" id="UP000503540"/>
    </source>
</evidence>
<feature type="signal peptide" evidence="1">
    <location>
        <begin position="1"/>
        <end position="25"/>
    </location>
</feature>
<dbReference type="Proteomes" id="UP000503540">
    <property type="component" value="Chromosome"/>
</dbReference>
<feature type="chain" id="PRO_5026195338" description="Secreted protein" evidence="1">
    <location>
        <begin position="26"/>
        <end position="139"/>
    </location>
</feature>
<keyword evidence="1" id="KW-0732">Signal</keyword>
<organism evidence="2 3">
    <name type="scientific">Nocardia arthritidis</name>
    <dbReference type="NCBI Taxonomy" id="228602"/>
    <lineage>
        <taxon>Bacteria</taxon>
        <taxon>Bacillati</taxon>
        <taxon>Actinomycetota</taxon>
        <taxon>Actinomycetes</taxon>
        <taxon>Mycobacteriales</taxon>
        <taxon>Nocardiaceae</taxon>
        <taxon>Nocardia</taxon>
    </lineage>
</organism>
<keyword evidence="3" id="KW-1185">Reference proteome</keyword>
<proteinExistence type="predicted"/>
<evidence type="ECO:0008006" key="4">
    <source>
        <dbReference type="Google" id="ProtNLM"/>
    </source>
</evidence>